<feature type="domain" description="Protein kinase" evidence="7">
    <location>
        <begin position="396"/>
        <end position="783"/>
    </location>
</feature>
<accession>A0AAN6S6S9</accession>
<dbReference type="GO" id="GO:0000785">
    <property type="term" value="C:chromatin"/>
    <property type="evidence" value="ECO:0007669"/>
    <property type="project" value="TreeGrafter"/>
</dbReference>
<proteinExistence type="predicted"/>
<dbReference type="EMBL" id="MU853776">
    <property type="protein sequence ID" value="KAK3942138.1"/>
    <property type="molecule type" value="Genomic_DNA"/>
</dbReference>
<evidence type="ECO:0000256" key="1">
    <source>
        <dbReference type="ARBA" id="ARBA00000971"/>
    </source>
</evidence>
<dbReference type="FunFam" id="3.10.50.40:FF:000006">
    <property type="entry name" value="Peptidyl-prolyl cis-trans isomerase"/>
    <property type="match status" value="1"/>
</dbReference>
<protein>
    <recommendedName>
        <fullName evidence="2 5">peptidylprolyl isomerase</fullName>
        <ecNumber evidence="2 5">5.2.1.8</ecNumber>
    </recommendedName>
</protein>
<comment type="caution">
    <text evidence="9">The sequence shown here is derived from an EMBL/GenBank/DDBJ whole genome shotgun (WGS) entry which is preliminary data.</text>
</comment>
<evidence type="ECO:0000256" key="2">
    <source>
        <dbReference type="ARBA" id="ARBA00013194"/>
    </source>
</evidence>
<dbReference type="Pfam" id="PF17800">
    <property type="entry name" value="NPL"/>
    <property type="match status" value="1"/>
</dbReference>
<keyword evidence="4 5" id="KW-0413">Isomerase</keyword>
<dbReference type="Pfam" id="PF00254">
    <property type="entry name" value="FKBP_C"/>
    <property type="match status" value="1"/>
</dbReference>
<feature type="compositionally biased region" description="Acidic residues" evidence="6">
    <location>
        <begin position="157"/>
        <end position="178"/>
    </location>
</feature>
<feature type="compositionally biased region" description="Basic and acidic residues" evidence="6">
    <location>
        <begin position="115"/>
        <end position="125"/>
    </location>
</feature>
<dbReference type="InterPro" id="IPR041232">
    <property type="entry name" value="NPL"/>
</dbReference>
<evidence type="ECO:0000256" key="4">
    <source>
        <dbReference type="ARBA" id="ARBA00023235"/>
    </source>
</evidence>
<evidence type="ECO:0000256" key="3">
    <source>
        <dbReference type="ARBA" id="ARBA00023110"/>
    </source>
</evidence>
<dbReference type="Gene3D" id="3.30.200.20">
    <property type="entry name" value="Phosphorylase Kinase, domain 1"/>
    <property type="match status" value="1"/>
</dbReference>
<keyword evidence="10" id="KW-1185">Reference proteome</keyword>
<dbReference type="EC" id="5.2.1.8" evidence="2 5"/>
<dbReference type="PANTHER" id="PTHR43811">
    <property type="entry name" value="FKBP-TYPE PEPTIDYL-PROLYL CIS-TRANS ISOMERASE FKPA"/>
    <property type="match status" value="1"/>
</dbReference>
<feature type="non-terminal residue" evidence="9">
    <location>
        <position position="783"/>
    </location>
</feature>
<dbReference type="PROSITE" id="PS00108">
    <property type="entry name" value="PROTEIN_KINASE_ST"/>
    <property type="match status" value="1"/>
</dbReference>
<dbReference type="GO" id="GO:0003755">
    <property type="term" value="F:peptidyl-prolyl cis-trans isomerase activity"/>
    <property type="evidence" value="ECO:0007669"/>
    <property type="project" value="UniProtKB-KW"/>
</dbReference>
<feature type="compositionally biased region" description="Acidic residues" evidence="6">
    <location>
        <begin position="86"/>
        <end position="102"/>
    </location>
</feature>
<dbReference type="PANTHER" id="PTHR43811:SF19">
    <property type="entry name" value="39 KDA FK506-BINDING NUCLEAR PROTEIN"/>
    <property type="match status" value="1"/>
</dbReference>
<feature type="compositionally biased region" description="Acidic residues" evidence="6">
    <location>
        <begin position="68"/>
        <end position="77"/>
    </location>
</feature>
<evidence type="ECO:0000259" key="8">
    <source>
        <dbReference type="PROSITE" id="PS50059"/>
    </source>
</evidence>
<dbReference type="Gene3D" id="1.10.510.10">
    <property type="entry name" value="Transferase(Phosphotransferase) domain 1"/>
    <property type="match status" value="1"/>
</dbReference>
<dbReference type="InterPro" id="IPR000719">
    <property type="entry name" value="Prot_kinase_dom"/>
</dbReference>
<comment type="catalytic activity">
    <reaction evidence="1 5">
        <text>[protein]-peptidylproline (omega=180) = [protein]-peptidylproline (omega=0)</text>
        <dbReference type="Rhea" id="RHEA:16237"/>
        <dbReference type="Rhea" id="RHEA-COMP:10747"/>
        <dbReference type="Rhea" id="RHEA-COMP:10748"/>
        <dbReference type="ChEBI" id="CHEBI:83833"/>
        <dbReference type="ChEBI" id="CHEBI:83834"/>
        <dbReference type="EC" id="5.2.1.8"/>
    </reaction>
</comment>
<feature type="compositionally biased region" description="Acidic residues" evidence="6">
    <location>
        <begin position="225"/>
        <end position="241"/>
    </location>
</feature>
<dbReference type="GO" id="GO:0005524">
    <property type="term" value="F:ATP binding"/>
    <property type="evidence" value="ECO:0007669"/>
    <property type="project" value="InterPro"/>
</dbReference>
<dbReference type="SMART" id="SM00220">
    <property type="entry name" value="S_TKc"/>
    <property type="match status" value="1"/>
</dbReference>
<dbReference type="Proteomes" id="UP001303473">
    <property type="component" value="Unassembled WGS sequence"/>
</dbReference>
<keyword evidence="3 5" id="KW-0697">Rotamase</keyword>
<dbReference type="Gene3D" id="3.10.50.40">
    <property type="match status" value="1"/>
</dbReference>
<reference evidence="10" key="1">
    <citation type="journal article" date="2023" name="Mol. Phylogenet. Evol.">
        <title>Genome-scale phylogeny and comparative genomics of the fungal order Sordariales.</title>
        <authorList>
            <person name="Hensen N."/>
            <person name="Bonometti L."/>
            <person name="Westerberg I."/>
            <person name="Brannstrom I.O."/>
            <person name="Guillou S."/>
            <person name="Cros-Aarteil S."/>
            <person name="Calhoun S."/>
            <person name="Haridas S."/>
            <person name="Kuo A."/>
            <person name="Mondo S."/>
            <person name="Pangilinan J."/>
            <person name="Riley R."/>
            <person name="LaButti K."/>
            <person name="Andreopoulos B."/>
            <person name="Lipzen A."/>
            <person name="Chen C."/>
            <person name="Yan M."/>
            <person name="Daum C."/>
            <person name="Ng V."/>
            <person name="Clum A."/>
            <person name="Steindorff A."/>
            <person name="Ohm R.A."/>
            <person name="Martin F."/>
            <person name="Silar P."/>
            <person name="Natvig D.O."/>
            <person name="Lalanne C."/>
            <person name="Gautier V."/>
            <person name="Ament-Velasquez S.L."/>
            <person name="Kruys A."/>
            <person name="Hutchinson M.I."/>
            <person name="Powell A.J."/>
            <person name="Barry K."/>
            <person name="Miller A.N."/>
            <person name="Grigoriev I.V."/>
            <person name="Debuchy R."/>
            <person name="Gladieux P."/>
            <person name="Hiltunen Thoren M."/>
            <person name="Johannesson H."/>
        </authorList>
    </citation>
    <scope>NUCLEOTIDE SEQUENCE [LARGE SCALE GENOMIC DNA]</scope>
    <source>
        <strain evidence="10">CBS 340.73</strain>
    </source>
</reference>
<dbReference type="PROSITE" id="PS50059">
    <property type="entry name" value="FKBP_PPIASE"/>
    <property type="match status" value="1"/>
</dbReference>
<feature type="region of interest" description="Disordered" evidence="6">
    <location>
        <begin position="219"/>
        <end position="337"/>
    </location>
</feature>
<gene>
    <name evidence="9" type="ORF">QBC46DRAFT_237837</name>
</gene>
<feature type="region of interest" description="Disordered" evidence="6">
    <location>
        <begin position="40"/>
        <end position="178"/>
    </location>
</feature>
<dbReference type="InterPro" id="IPR011009">
    <property type="entry name" value="Kinase-like_dom_sf"/>
</dbReference>
<evidence type="ECO:0000313" key="9">
    <source>
        <dbReference type="EMBL" id="KAK3942138.1"/>
    </source>
</evidence>
<dbReference type="InterPro" id="IPR008271">
    <property type="entry name" value="Ser/Thr_kinase_AS"/>
</dbReference>
<dbReference type="InterPro" id="IPR001179">
    <property type="entry name" value="PPIase_FKBP_dom"/>
</dbReference>
<dbReference type="Gene3D" id="2.60.120.340">
    <property type="entry name" value="Nucleoplasmin core domain"/>
    <property type="match status" value="1"/>
</dbReference>
<evidence type="ECO:0000313" key="10">
    <source>
        <dbReference type="Proteomes" id="UP001303473"/>
    </source>
</evidence>
<evidence type="ECO:0000256" key="6">
    <source>
        <dbReference type="SAM" id="MobiDB-lite"/>
    </source>
</evidence>
<dbReference type="SUPFAM" id="SSF56112">
    <property type="entry name" value="Protein kinase-like (PK-like)"/>
    <property type="match status" value="1"/>
</dbReference>
<organism evidence="9 10">
    <name type="scientific">Diplogelasinospora grovesii</name>
    <dbReference type="NCBI Taxonomy" id="303347"/>
    <lineage>
        <taxon>Eukaryota</taxon>
        <taxon>Fungi</taxon>
        <taxon>Dikarya</taxon>
        <taxon>Ascomycota</taxon>
        <taxon>Pezizomycotina</taxon>
        <taxon>Sordariomycetes</taxon>
        <taxon>Sordariomycetidae</taxon>
        <taxon>Sordariales</taxon>
        <taxon>Diplogelasinosporaceae</taxon>
        <taxon>Diplogelasinospora</taxon>
    </lineage>
</organism>
<evidence type="ECO:0000259" key="7">
    <source>
        <dbReference type="PROSITE" id="PS50011"/>
    </source>
</evidence>
<dbReference type="SUPFAM" id="SSF54534">
    <property type="entry name" value="FKBP-like"/>
    <property type="match status" value="1"/>
</dbReference>
<feature type="compositionally biased region" description="Acidic residues" evidence="6">
    <location>
        <begin position="128"/>
        <end position="141"/>
    </location>
</feature>
<dbReference type="InterPro" id="IPR046357">
    <property type="entry name" value="PPIase_dom_sf"/>
</dbReference>
<feature type="compositionally biased region" description="Acidic residues" evidence="6">
    <location>
        <begin position="249"/>
        <end position="265"/>
    </location>
</feature>
<dbReference type="PROSITE" id="PS50011">
    <property type="entry name" value="PROTEIN_KINASE_DOM"/>
    <property type="match status" value="1"/>
</dbReference>
<evidence type="ECO:0000256" key="5">
    <source>
        <dbReference type="PROSITE-ProRule" id="PRU00277"/>
    </source>
</evidence>
<dbReference type="GO" id="GO:0004672">
    <property type="term" value="F:protein kinase activity"/>
    <property type="evidence" value="ECO:0007669"/>
    <property type="project" value="InterPro"/>
</dbReference>
<dbReference type="AlphaFoldDB" id="A0AAN6S6S9"/>
<feature type="domain" description="PPIase FKBP-type" evidence="8">
    <location>
        <begin position="394"/>
        <end position="480"/>
    </location>
</feature>
<dbReference type="Pfam" id="PF00069">
    <property type="entry name" value="Pkinase"/>
    <property type="match status" value="1"/>
</dbReference>
<feature type="compositionally biased region" description="Basic residues" evidence="6">
    <location>
        <begin position="314"/>
        <end position="324"/>
    </location>
</feature>
<sequence length="783" mass="86929">MSALLPVALYGLQVPPGEILVPAEIKFPATIRITMAAIDPTAEPEADGEGKVPSVPRSTLKLIKAPADADDDEDADDYLQALLGGGDDEEDSDDDDEEEEEANGGPSDPSKSKKARQEAAIKKLLEATQEEESDEEMDDADGQAAKSKKGKAKASDEDSDDDSDDEDYDEDEDLDMEEFVICTLDTERNYQQTLDITIAEGEKAFFVVSGTHAVYLTGNYVIPPSDEDDEDEDDEDDDDYDLPPGMDLLADEDDDDMSDELDDIDGTPRIKEIDSDEEEAPKLVDTKKAKNKKRPAEDDAEGLDEMMAKDEKKLSKKQQKKLKNNKGEAVAAEEAKAAKEAKGDKKVQFAKELEQGPTGPAKEKAEKKATGVKVVQGVTIDDRKVGTGRTAKAGDKVGMRYIGKLQNGKVFDSNKKGPPFTFKLGKGEVIKGWDIGVAGMAVGGERRLTIPASLAYGSQSMSGIPANSTLVFDVKLLEINPRSIRLHLLEAHLFQDAELEGLDDMEREAVRAHFYQRESEHLRETRVMKVRSIRALNAPRESPESCLASNFQDATNLYLVMEYMPGGDFLGLLLRENILHESVARFYIAEMIVCVEAAHNLKCIHRDIKPDNFLISASGHLKIGDFGLAFDGHWSHDMAYYNSHRYSLLHKLGINIDGDNRDKAESQNQQSTKKWTEEIAACIKKHNKQDLDDREPLLNWRNRCGNRTSALSVVGTSQYMAPEVIEDKENRLCSTRYLRKDLIITSMAGSTGKKRAIRNCDYAGRYVFPNDAEDIKAHQWFRS</sequence>
<dbReference type="GO" id="GO:0005730">
    <property type="term" value="C:nucleolus"/>
    <property type="evidence" value="ECO:0007669"/>
    <property type="project" value="TreeGrafter"/>
</dbReference>
<name>A0AAN6S6S9_9PEZI</name>